<dbReference type="InterPro" id="IPR038476">
    <property type="entry name" value="UvrC_RNase_H_dom_sf"/>
</dbReference>
<dbReference type="Gene3D" id="3.30.420.340">
    <property type="entry name" value="UvrC, RNAse H endonuclease domain"/>
    <property type="match status" value="1"/>
</dbReference>
<dbReference type="InterPro" id="IPR004791">
    <property type="entry name" value="UvrC"/>
</dbReference>
<comment type="subcellular location">
    <subcellularLocation>
        <location evidence="7">Cytoplasm</location>
    </subcellularLocation>
</comment>
<evidence type="ECO:0000256" key="1">
    <source>
        <dbReference type="ARBA" id="ARBA00022490"/>
    </source>
</evidence>
<dbReference type="SUPFAM" id="SSF46600">
    <property type="entry name" value="C-terminal UvrC-binding domain of UvrB"/>
    <property type="match status" value="1"/>
</dbReference>
<dbReference type="CDD" id="cd10434">
    <property type="entry name" value="GIY-YIG_UvrC_Cho"/>
    <property type="match status" value="1"/>
</dbReference>
<keyword evidence="12" id="KW-1185">Reference proteome</keyword>
<evidence type="ECO:0000256" key="2">
    <source>
        <dbReference type="ARBA" id="ARBA00022763"/>
    </source>
</evidence>
<feature type="domain" description="UVR" evidence="8">
    <location>
        <begin position="199"/>
        <end position="234"/>
    </location>
</feature>
<evidence type="ECO:0000259" key="8">
    <source>
        <dbReference type="PROSITE" id="PS50151"/>
    </source>
</evidence>
<keyword evidence="3 7" id="KW-0228">DNA excision</keyword>
<protein>
    <recommendedName>
        <fullName evidence="7">UvrABC system protein C</fullName>
        <shortName evidence="7">Protein UvrC</shortName>
    </recommendedName>
    <alternativeName>
        <fullName evidence="7">Excinuclease ABC subunit C</fullName>
    </alternativeName>
</protein>
<dbReference type="SUPFAM" id="SSF47781">
    <property type="entry name" value="RuvA domain 2-like"/>
    <property type="match status" value="1"/>
</dbReference>
<dbReference type="Pfam" id="PF22920">
    <property type="entry name" value="UvrC_RNaseH"/>
    <property type="match status" value="1"/>
</dbReference>
<sequence>MEEMRERLKNVPLKPGVYIFKDQEGQVIYVGKAKLLRNRMRSYFQSPDSMLPKVKSMMAKVADFDYIVTGSEVEALILENNLIKAYQPRYNILLRDDKTYPYLKISQEKFPRIAIVREPKDKVSRYFGPYTEVGSVRETLKLLTGVFPLRTCKNLREQSRPCLNYDMGKCLAPCKGLISQDEYQVMVDGLIDFLEGKSHDLIPRKEEEMRKAAANLEFEKAARLRDQIQAIHVLQAKQQVMFENPYNLDAIVLISTERERESLVLVFKIRSGQIIAKDTFWLKRAIDESKEELLDFFIKRYYSENLDIPAEILINETPGELELLETWLRESSRWPVRIKTPARGEKKIILDMVRDNALLLWEEKMREDLKARKILEHLARTLEMEVVPERIEGFDISHLGGEETVASMAVFTNGAADKKAYRHFKIKNEQNNDFASLSETLERRFKEARRGNQAFLPEPDLILIDGGLGQVNAVKRILDQMGVDIHVLGLAKKNEEIFLPGRGEPLRLSRRDEGLMLLQRLRDEAHRFAISYNRQRRGKKIRRSVLDDIPGVGPARKKALLQHFGSVAGIKSASLEEIKAVPGMNAAVSKNVYDFFR</sequence>
<dbReference type="Gene3D" id="1.10.150.20">
    <property type="entry name" value="5' to 3' exonuclease, C-terminal subdomain"/>
    <property type="match status" value="1"/>
</dbReference>
<dbReference type="EMBL" id="CGIH01000042">
    <property type="protein sequence ID" value="CQB51985.1"/>
    <property type="molecule type" value="Genomic_DNA"/>
</dbReference>
<comment type="subunit">
    <text evidence="7">Interacts with UvrB in an incision complex.</text>
</comment>
<comment type="function">
    <text evidence="7">The UvrABC repair system catalyzes the recognition and processing of DNA lesions. UvrC both incises the 5' and 3' sides of the lesion. The N-terminal half is responsible for the 3' incision and the C-terminal half is responsible for the 5' incision.</text>
</comment>
<dbReference type="InterPro" id="IPR001162">
    <property type="entry name" value="UvrC_RNase_H_dom"/>
</dbReference>
<proteinExistence type="inferred from homology"/>
<dbReference type="Pfam" id="PF02151">
    <property type="entry name" value="UVR"/>
    <property type="match status" value="1"/>
</dbReference>
<dbReference type="PANTHER" id="PTHR30562">
    <property type="entry name" value="UVRC/OXIDOREDUCTASE"/>
    <property type="match status" value="1"/>
</dbReference>
<evidence type="ECO:0000256" key="3">
    <source>
        <dbReference type="ARBA" id="ARBA00022769"/>
    </source>
</evidence>
<evidence type="ECO:0000256" key="7">
    <source>
        <dbReference type="HAMAP-Rule" id="MF_00203"/>
    </source>
</evidence>
<dbReference type="GO" id="GO:0009380">
    <property type="term" value="C:excinuclease repair complex"/>
    <property type="evidence" value="ECO:0007669"/>
    <property type="project" value="InterPro"/>
</dbReference>
<dbReference type="PANTHER" id="PTHR30562:SF1">
    <property type="entry name" value="UVRABC SYSTEM PROTEIN C"/>
    <property type="match status" value="1"/>
</dbReference>
<feature type="domain" description="GIY-YIG" evidence="9">
    <location>
        <begin position="13"/>
        <end position="92"/>
    </location>
</feature>
<dbReference type="InterPro" id="IPR047296">
    <property type="entry name" value="GIY-YIG_UvrC_Cho"/>
</dbReference>
<evidence type="ECO:0000256" key="4">
    <source>
        <dbReference type="ARBA" id="ARBA00022881"/>
    </source>
</evidence>
<dbReference type="HAMAP" id="MF_00203">
    <property type="entry name" value="UvrC"/>
    <property type="match status" value="1"/>
</dbReference>
<dbReference type="NCBIfam" id="NF001824">
    <property type="entry name" value="PRK00558.1-5"/>
    <property type="match status" value="1"/>
</dbReference>
<name>A0A0E3WAR1_9FIRM</name>
<dbReference type="PROSITE" id="PS50164">
    <property type="entry name" value="GIY_YIG"/>
    <property type="match status" value="1"/>
</dbReference>
<dbReference type="FunFam" id="1.10.150.20:FF:000005">
    <property type="entry name" value="UvrABC system protein C"/>
    <property type="match status" value="1"/>
</dbReference>
<dbReference type="Proteomes" id="UP000045545">
    <property type="component" value="Unassembled WGS sequence"/>
</dbReference>
<dbReference type="InterPro" id="IPR001943">
    <property type="entry name" value="UVR_dom"/>
</dbReference>
<comment type="similarity">
    <text evidence="7">Belongs to the UvrC family.</text>
</comment>
<keyword evidence="2 7" id="KW-0227">DNA damage</keyword>
<dbReference type="InterPro" id="IPR050066">
    <property type="entry name" value="UvrABC_protein_C"/>
</dbReference>
<dbReference type="GO" id="GO:0009381">
    <property type="term" value="F:excinuclease ABC activity"/>
    <property type="evidence" value="ECO:0007669"/>
    <property type="project" value="UniProtKB-UniRule"/>
</dbReference>
<evidence type="ECO:0000259" key="9">
    <source>
        <dbReference type="PROSITE" id="PS50164"/>
    </source>
</evidence>
<evidence type="ECO:0000256" key="5">
    <source>
        <dbReference type="ARBA" id="ARBA00023204"/>
    </source>
</evidence>
<dbReference type="GO" id="GO:0003677">
    <property type="term" value="F:DNA binding"/>
    <property type="evidence" value="ECO:0007669"/>
    <property type="project" value="UniProtKB-UniRule"/>
</dbReference>
<evidence type="ECO:0000259" key="10">
    <source>
        <dbReference type="PROSITE" id="PS50165"/>
    </source>
</evidence>
<keyword evidence="4 7" id="KW-0267">Excision nuclease</keyword>
<evidence type="ECO:0000313" key="11">
    <source>
        <dbReference type="EMBL" id="CQB51985.1"/>
    </source>
</evidence>
<dbReference type="InterPro" id="IPR035901">
    <property type="entry name" value="GIY-YIG_endonuc_sf"/>
</dbReference>
<dbReference type="InterPro" id="IPR000305">
    <property type="entry name" value="GIY-YIG_endonuc"/>
</dbReference>
<reference evidence="11 12" key="1">
    <citation type="submission" date="2015-03" db="EMBL/GenBank/DDBJ databases">
        <authorList>
            <person name="Murphy D."/>
        </authorList>
    </citation>
    <scope>NUCLEOTIDE SEQUENCE [LARGE SCALE GENOMIC DNA]</scope>
    <source>
        <strain evidence="11 12">OL-4</strain>
    </source>
</reference>
<dbReference type="PROSITE" id="PS50151">
    <property type="entry name" value="UVR"/>
    <property type="match status" value="1"/>
</dbReference>
<evidence type="ECO:0000256" key="6">
    <source>
        <dbReference type="ARBA" id="ARBA00023236"/>
    </source>
</evidence>
<keyword evidence="1 7" id="KW-0963">Cytoplasm</keyword>
<dbReference type="RefSeq" id="WP_242847560.1">
    <property type="nucleotide sequence ID" value="NZ_CGIH01000042.1"/>
</dbReference>
<dbReference type="GO" id="GO:0005737">
    <property type="term" value="C:cytoplasm"/>
    <property type="evidence" value="ECO:0007669"/>
    <property type="project" value="UniProtKB-SubCell"/>
</dbReference>
<gene>
    <name evidence="7" type="primary">uvrC</name>
    <name evidence="11" type="ORF">2448</name>
</gene>
<dbReference type="InterPro" id="IPR010994">
    <property type="entry name" value="RuvA_2-like"/>
</dbReference>
<dbReference type="Gene3D" id="4.10.860.10">
    <property type="entry name" value="UVR domain"/>
    <property type="match status" value="1"/>
</dbReference>
<dbReference type="InterPro" id="IPR036876">
    <property type="entry name" value="UVR_dom_sf"/>
</dbReference>
<evidence type="ECO:0000313" key="12">
    <source>
        <dbReference type="Proteomes" id="UP000045545"/>
    </source>
</evidence>
<dbReference type="Pfam" id="PF08459">
    <property type="entry name" value="UvrC_RNaseH_dom"/>
    <property type="match status" value="1"/>
</dbReference>
<feature type="domain" description="UvrC family homology region profile" evidence="10">
    <location>
        <begin position="264"/>
        <end position="478"/>
    </location>
</feature>
<dbReference type="SUPFAM" id="SSF82771">
    <property type="entry name" value="GIY-YIG endonuclease"/>
    <property type="match status" value="1"/>
</dbReference>
<dbReference type="STRING" id="690567.2448"/>
<dbReference type="PROSITE" id="PS50165">
    <property type="entry name" value="UVRC"/>
    <property type="match status" value="1"/>
</dbReference>
<keyword evidence="5 7" id="KW-0234">DNA repair</keyword>
<accession>A0A0E3WAR1</accession>
<dbReference type="Gene3D" id="3.40.1440.10">
    <property type="entry name" value="GIY-YIG endonuclease"/>
    <property type="match status" value="1"/>
</dbReference>
<dbReference type="Pfam" id="PF01541">
    <property type="entry name" value="GIY-YIG"/>
    <property type="match status" value="1"/>
</dbReference>
<dbReference type="NCBIfam" id="TIGR00194">
    <property type="entry name" value="uvrC"/>
    <property type="match status" value="1"/>
</dbReference>
<dbReference type="SMART" id="SM00465">
    <property type="entry name" value="GIYc"/>
    <property type="match status" value="1"/>
</dbReference>
<dbReference type="AlphaFoldDB" id="A0A0E3WAR1"/>
<organism evidence="11 12">
    <name type="scientific">Syntrophomonas zehnderi OL-4</name>
    <dbReference type="NCBI Taxonomy" id="690567"/>
    <lineage>
        <taxon>Bacteria</taxon>
        <taxon>Bacillati</taxon>
        <taxon>Bacillota</taxon>
        <taxon>Clostridia</taxon>
        <taxon>Eubacteriales</taxon>
        <taxon>Syntrophomonadaceae</taxon>
        <taxon>Syntrophomonas</taxon>
    </lineage>
</organism>
<keyword evidence="6 7" id="KW-0742">SOS response</keyword>
<dbReference type="Pfam" id="PF14520">
    <property type="entry name" value="HHH_5"/>
    <property type="match status" value="1"/>
</dbReference>
<dbReference type="FunFam" id="3.40.1440.10:FF:000001">
    <property type="entry name" value="UvrABC system protein C"/>
    <property type="match status" value="1"/>
</dbReference>
<dbReference type="GO" id="GO:0009432">
    <property type="term" value="P:SOS response"/>
    <property type="evidence" value="ECO:0007669"/>
    <property type="project" value="UniProtKB-UniRule"/>
</dbReference>
<dbReference type="GO" id="GO:0006289">
    <property type="term" value="P:nucleotide-excision repair"/>
    <property type="evidence" value="ECO:0007669"/>
    <property type="project" value="UniProtKB-UniRule"/>
</dbReference>